<evidence type="ECO:0000313" key="1">
    <source>
        <dbReference type="Proteomes" id="UP000046393"/>
    </source>
</evidence>
<proteinExistence type="predicted"/>
<reference evidence="2" key="1">
    <citation type="submission" date="2017-02" db="UniProtKB">
        <authorList>
            <consortium name="WormBaseParasite"/>
        </authorList>
    </citation>
    <scope>IDENTIFICATION</scope>
</reference>
<accession>A0A0N5AEA0</accession>
<dbReference type="AlphaFoldDB" id="A0A0N5AEA0"/>
<sequence>MATFISQAFPHFNMKNKWTVDDFSSNKLYMLNCLYEKPNSMDKLITLSGSQRVGVAADDVNSSAT</sequence>
<keyword evidence="1" id="KW-1185">Reference proteome</keyword>
<protein>
    <submittedName>
        <fullName evidence="2">START domain-containing protein</fullName>
    </submittedName>
</protein>
<evidence type="ECO:0000313" key="2">
    <source>
        <dbReference type="WBParaSite" id="SMUV_0000254901-mRNA-1"/>
    </source>
</evidence>
<organism evidence="1 2">
    <name type="scientific">Syphacia muris</name>
    <dbReference type="NCBI Taxonomy" id="451379"/>
    <lineage>
        <taxon>Eukaryota</taxon>
        <taxon>Metazoa</taxon>
        <taxon>Ecdysozoa</taxon>
        <taxon>Nematoda</taxon>
        <taxon>Chromadorea</taxon>
        <taxon>Rhabditida</taxon>
        <taxon>Spirurina</taxon>
        <taxon>Oxyuridomorpha</taxon>
        <taxon>Oxyuroidea</taxon>
        <taxon>Oxyuridae</taxon>
        <taxon>Syphacia</taxon>
    </lineage>
</organism>
<name>A0A0N5AEA0_9BILA</name>
<dbReference type="Proteomes" id="UP000046393">
    <property type="component" value="Unplaced"/>
</dbReference>
<dbReference type="WBParaSite" id="SMUV_0000254901-mRNA-1">
    <property type="protein sequence ID" value="SMUV_0000254901-mRNA-1"/>
    <property type="gene ID" value="SMUV_0000254901"/>
</dbReference>